<feature type="transmembrane region" description="Helical" evidence="1">
    <location>
        <begin position="257"/>
        <end position="280"/>
    </location>
</feature>
<dbReference type="GO" id="GO:0016747">
    <property type="term" value="F:acyltransferase activity, transferring groups other than amino-acyl groups"/>
    <property type="evidence" value="ECO:0007669"/>
    <property type="project" value="InterPro"/>
</dbReference>
<dbReference type="Pfam" id="PF01757">
    <property type="entry name" value="Acyl_transf_3"/>
    <property type="match status" value="1"/>
</dbReference>
<dbReference type="InterPro" id="IPR050879">
    <property type="entry name" value="Acyltransferase_3"/>
</dbReference>
<dbReference type="GO" id="GO:0016020">
    <property type="term" value="C:membrane"/>
    <property type="evidence" value="ECO:0007669"/>
    <property type="project" value="TreeGrafter"/>
</dbReference>
<feature type="domain" description="SGNH" evidence="3">
    <location>
        <begin position="429"/>
        <end position="654"/>
    </location>
</feature>
<feature type="transmembrane region" description="Helical" evidence="1">
    <location>
        <begin position="78"/>
        <end position="98"/>
    </location>
</feature>
<dbReference type="RefSeq" id="WP_123225808.1">
    <property type="nucleotide sequence ID" value="NZ_RJSE01000002.1"/>
</dbReference>
<feature type="transmembrane region" description="Helical" evidence="1">
    <location>
        <begin position="292"/>
        <end position="311"/>
    </location>
</feature>
<keyword evidence="1" id="KW-0472">Membrane</keyword>
<keyword evidence="1" id="KW-0812">Transmembrane</keyword>
<keyword evidence="4" id="KW-0012">Acyltransferase</keyword>
<evidence type="ECO:0000313" key="5">
    <source>
        <dbReference type="Proteomes" id="UP000267128"/>
    </source>
</evidence>
<dbReference type="InterPro" id="IPR002656">
    <property type="entry name" value="Acyl_transf_3_dom"/>
</dbReference>
<dbReference type="Pfam" id="PF19040">
    <property type="entry name" value="SGNH"/>
    <property type="match status" value="1"/>
</dbReference>
<evidence type="ECO:0000313" key="4">
    <source>
        <dbReference type="EMBL" id="RNL65769.1"/>
    </source>
</evidence>
<feature type="transmembrane region" description="Helical" evidence="1">
    <location>
        <begin position="205"/>
        <end position="221"/>
    </location>
</feature>
<evidence type="ECO:0000259" key="3">
    <source>
        <dbReference type="Pfam" id="PF19040"/>
    </source>
</evidence>
<organism evidence="4 5">
    <name type="scientific">Nocardioides marmoriginsengisoli</name>
    <dbReference type="NCBI Taxonomy" id="661483"/>
    <lineage>
        <taxon>Bacteria</taxon>
        <taxon>Bacillati</taxon>
        <taxon>Actinomycetota</taxon>
        <taxon>Actinomycetes</taxon>
        <taxon>Propionibacteriales</taxon>
        <taxon>Nocardioidaceae</taxon>
        <taxon>Nocardioides</taxon>
    </lineage>
</organism>
<gene>
    <name evidence="4" type="ORF">EFK50_01605</name>
</gene>
<feature type="transmembrane region" description="Helical" evidence="1">
    <location>
        <begin position="175"/>
        <end position="193"/>
    </location>
</feature>
<reference evidence="4 5" key="1">
    <citation type="submission" date="2018-11" db="EMBL/GenBank/DDBJ databases">
        <authorList>
            <person name="Li F."/>
        </authorList>
    </citation>
    <scope>NUCLEOTIDE SEQUENCE [LARGE SCALE GENOMIC DNA]</scope>
    <source>
        <strain evidence="4 5">Gsoil 097</strain>
    </source>
</reference>
<dbReference type="PANTHER" id="PTHR23028">
    <property type="entry name" value="ACETYLTRANSFERASE"/>
    <property type="match status" value="1"/>
</dbReference>
<name>A0A3N0CR06_9ACTN</name>
<sequence>MWKYLPQLDGLRAIAVYLVLIYHANHVPGGPGYLSGGFIGVDLFFVLSGFLVSNVILSEIDKRGTFDLGGFYARRVRRLLPAAVLVIVATMIAFVVVADVVRRIEMIGDARSALLYVANWHFLGQQTDYFSQDLEPSPFLHFWSLAIEEQFYVFFPLLLILLVKAGKSVTRRLTVILTVLLVASVASQLYWSSENPTHAYYGSDSRLYQLLAGVLLALALRHSTKLFEGRRGAVIMLGGIVGLLVFASGLIDASATWRGFGGTVASVALIGSMTVLPTAWLSRLLSGSVPVYLGKISYGTYLWHWPVILVLREVLPGLGGNGVALFAFVLSSGLAALSYQVFEMPIRTNKRLVKVTWPTVVAGLTTSALVAVFVVSPVLDTDRRPALVASTGAPVVSTKIPGDGPVPGGIDWKKEVKDVGKSKYCTADDLDACMVVKDNGPLVLVVGDSFANMLGPMFVQLAKDHHFSLAQNVVQGCPWPNDLADHGQQPELVTRCAASRGDWMAKALAELKPALVVTVMKPRDPKGEYTGKSRLVRTRSGALADAPLSEVMWSTMKQTVDQIQAAGADVLMVQSVMDAYPDRPLECLAKATRLSQCAVKYPTTLPPSDGYMQALAAAVPGASTISLNKVVCPTPPTCVPYRNGQIVFRDRHHIMTGFAVANRKKIWALMTAAGATRGLG</sequence>
<dbReference type="Proteomes" id="UP000267128">
    <property type="component" value="Unassembled WGS sequence"/>
</dbReference>
<dbReference type="InterPro" id="IPR043968">
    <property type="entry name" value="SGNH"/>
</dbReference>
<dbReference type="GO" id="GO:0009103">
    <property type="term" value="P:lipopolysaccharide biosynthetic process"/>
    <property type="evidence" value="ECO:0007669"/>
    <property type="project" value="TreeGrafter"/>
</dbReference>
<feature type="transmembrane region" description="Helical" evidence="1">
    <location>
        <begin position="33"/>
        <end position="57"/>
    </location>
</feature>
<dbReference type="OrthoDB" id="3404679at2"/>
<proteinExistence type="predicted"/>
<evidence type="ECO:0000259" key="2">
    <source>
        <dbReference type="Pfam" id="PF01757"/>
    </source>
</evidence>
<keyword evidence="1" id="KW-1133">Transmembrane helix</keyword>
<protein>
    <submittedName>
        <fullName evidence="4">Acyltransferase</fullName>
    </submittedName>
</protein>
<keyword evidence="5" id="KW-1185">Reference proteome</keyword>
<feature type="transmembrane region" description="Helical" evidence="1">
    <location>
        <begin position="354"/>
        <end position="375"/>
    </location>
</feature>
<dbReference type="AlphaFoldDB" id="A0A3N0CR06"/>
<keyword evidence="4" id="KW-0808">Transferase</keyword>
<dbReference type="EMBL" id="RJSE01000002">
    <property type="protein sequence ID" value="RNL65769.1"/>
    <property type="molecule type" value="Genomic_DNA"/>
</dbReference>
<comment type="caution">
    <text evidence="4">The sequence shown here is derived from an EMBL/GenBank/DDBJ whole genome shotgun (WGS) entry which is preliminary data.</text>
</comment>
<feature type="transmembrane region" description="Helical" evidence="1">
    <location>
        <begin position="233"/>
        <end position="251"/>
    </location>
</feature>
<dbReference type="PANTHER" id="PTHR23028:SF53">
    <property type="entry name" value="ACYL_TRANSF_3 DOMAIN-CONTAINING PROTEIN"/>
    <property type="match status" value="1"/>
</dbReference>
<feature type="transmembrane region" description="Helical" evidence="1">
    <location>
        <begin position="323"/>
        <end position="342"/>
    </location>
</feature>
<evidence type="ECO:0000256" key="1">
    <source>
        <dbReference type="SAM" id="Phobius"/>
    </source>
</evidence>
<accession>A0A3N0CR06</accession>
<feature type="domain" description="Acyltransferase 3" evidence="2">
    <location>
        <begin position="7"/>
        <end position="332"/>
    </location>
</feature>
<feature type="transmembrane region" description="Helical" evidence="1">
    <location>
        <begin position="140"/>
        <end position="163"/>
    </location>
</feature>